<dbReference type="PANTHER" id="PTHR43350">
    <property type="entry name" value="NAD-DEPENDENT ALCOHOL DEHYDROGENASE"/>
    <property type="match status" value="1"/>
</dbReference>
<evidence type="ECO:0000313" key="9">
    <source>
        <dbReference type="Proteomes" id="UP000243797"/>
    </source>
</evidence>
<keyword evidence="4 6" id="KW-0862">Zinc</keyword>
<dbReference type="PROSITE" id="PS00059">
    <property type="entry name" value="ADH_ZINC"/>
    <property type="match status" value="1"/>
</dbReference>
<dbReference type="Gene3D" id="3.90.180.10">
    <property type="entry name" value="Medium-chain alcohol dehydrogenases, catalytic domain"/>
    <property type="match status" value="1"/>
</dbReference>
<proteinExistence type="inferred from homology"/>
<dbReference type="SMART" id="SM00829">
    <property type="entry name" value="PKS_ER"/>
    <property type="match status" value="1"/>
</dbReference>
<keyword evidence="5" id="KW-0560">Oxidoreductase</keyword>
<organism evidence="8 9">
    <name type="scientific">Sphaceloma murrayae</name>
    <dbReference type="NCBI Taxonomy" id="2082308"/>
    <lineage>
        <taxon>Eukaryota</taxon>
        <taxon>Fungi</taxon>
        <taxon>Dikarya</taxon>
        <taxon>Ascomycota</taxon>
        <taxon>Pezizomycotina</taxon>
        <taxon>Dothideomycetes</taxon>
        <taxon>Dothideomycetidae</taxon>
        <taxon>Myriangiales</taxon>
        <taxon>Elsinoaceae</taxon>
        <taxon>Sphaceloma</taxon>
    </lineage>
</organism>
<comment type="cofactor">
    <cofactor evidence="1 6">
        <name>Zn(2+)</name>
        <dbReference type="ChEBI" id="CHEBI:29105"/>
    </cofactor>
</comment>
<evidence type="ECO:0000313" key="8">
    <source>
        <dbReference type="EMBL" id="PNS14604.1"/>
    </source>
</evidence>
<evidence type="ECO:0000256" key="6">
    <source>
        <dbReference type="RuleBase" id="RU361277"/>
    </source>
</evidence>
<evidence type="ECO:0000256" key="5">
    <source>
        <dbReference type="ARBA" id="ARBA00023002"/>
    </source>
</evidence>
<evidence type="ECO:0000256" key="1">
    <source>
        <dbReference type="ARBA" id="ARBA00001947"/>
    </source>
</evidence>
<dbReference type="InterPro" id="IPR036291">
    <property type="entry name" value="NAD(P)-bd_dom_sf"/>
</dbReference>
<protein>
    <recommendedName>
        <fullName evidence="7">Enoyl reductase (ER) domain-containing protein</fullName>
    </recommendedName>
</protein>
<dbReference type="GO" id="GO:0016491">
    <property type="term" value="F:oxidoreductase activity"/>
    <property type="evidence" value="ECO:0007669"/>
    <property type="project" value="UniProtKB-KW"/>
</dbReference>
<dbReference type="EMBL" id="NKHZ01000085">
    <property type="protein sequence ID" value="PNS14604.1"/>
    <property type="molecule type" value="Genomic_DNA"/>
</dbReference>
<keyword evidence="9" id="KW-1185">Reference proteome</keyword>
<dbReference type="SUPFAM" id="SSF51735">
    <property type="entry name" value="NAD(P)-binding Rossmann-fold domains"/>
    <property type="match status" value="1"/>
</dbReference>
<dbReference type="Gene3D" id="3.40.50.720">
    <property type="entry name" value="NAD(P)-binding Rossmann-like Domain"/>
    <property type="match status" value="1"/>
</dbReference>
<comment type="similarity">
    <text evidence="2 6">Belongs to the zinc-containing alcohol dehydrogenase family.</text>
</comment>
<evidence type="ECO:0000256" key="2">
    <source>
        <dbReference type="ARBA" id="ARBA00008072"/>
    </source>
</evidence>
<comment type="caution">
    <text evidence="8">The sequence shown here is derived from an EMBL/GenBank/DDBJ whole genome shotgun (WGS) entry which is preliminary data.</text>
</comment>
<evidence type="ECO:0000259" key="7">
    <source>
        <dbReference type="SMART" id="SM00829"/>
    </source>
</evidence>
<dbReference type="STRING" id="2082308.A0A2K1QHH8"/>
<sequence length="370" mass="39030">MSSRTAALVVQEAGAPFTLQTIDVHPLRPDEALVEIHASGVCHTDLSCASGLLPAKTPAVFGHEGAGIVLEVGADVEGVAKDDKVLMSYSYCSDCEQCKSGHVPYCEKILPLNFGGERADGSSALSATDGGKLYGHFFGQSCFAQLAVVHKSSLVKVPQDVPLSLFAPLGCGVQTGAGAILNSLNVQPGSTVAVFGVGSVGLSAIMASKMRGAREIIAVDIQDSRLEIAKSLGATATINSKDVNVVDAIRKLCPPNGVQFALDCSGVPQVVETMVNSLGARGRACSVGAPAPDKTASINIFQHLVLGREYVGCHQGASDPRKMALYLIEQQRQGRFPLEKLIKTYDYRDFQQALDDTKSGRTIKAVLTWK</sequence>
<dbReference type="Pfam" id="PF08240">
    <property type="entry name" value="ADH_N"/>
    <property type="match status" value="1"/>
</dbReference>
<dbReference type="CDD" id="cd08278">
    <property type="entry name" value="benzyl_alcohol_DH"/>
    <property type="match status" value="1"/>
</dbReference>
<reference evidence="8 9" key="1">
    <citation type="submission" date="2017-06" db="EMBL/GenBank/DDBJ databases">
        <title>Draft genome sequence of a variant of Elsinoe murrayae.</title>
        <authorList>
            <person name="Cheng Q."/>
        </authorList>
    </citation>
    <scope>NUCLEOTIDE SEQUENCE [LARGE SCALE GENOMIC DNA]</scope>
    <source>
        <strain evidence="8 9">CQ-2017a</strain>
    </source>
</reference>
<dbReference type="SUPFAM" id="SSF50129">
    <property type="entry name" value="GroES-like"/>
    <property type="match status" value="1"/>
</dbReference>
<dbReference type="OrthoDB" id="1560166at2759"/>
<dbReference type="InterPro" id="IPR013154">
    <property type="entry name" value="ADH-like_N"/>
</dbReference>
<accession>A0A2K1QHH8</accession>
<feature type="domain" description="Enoyl reductase (ER)" evidence="7">
    <location>
        <begin position="14"/>
        <end position="367"/>
    </location>
</feature>
<dbReference type="Proteomes" id="UP000243797">
    <property type="component" value="Unassembled WGS sequence"/>
</dbReference>
<dbReference type="InterPro" id="IPR002328">
    <property type="entry name" value="ADH_Zn_CS"/>
</dbReference>
<dbReference type="InterPro" id="IPR011032">
    <property type="entry name" value="GroES-like_sf"/>
</dbReference>
<name>A0A2K1QHH8_9PEZI</name>
<dbReference type="AlphaFoldDB" id="A0A2K1QHH8"/>
<dbReference type="GO" id="GO:0008270">
    <property type="term" value="F:zinc ion binding"/>
    <property type="evidence" value="ECO:0007669"/>
    <property type="project" value="InterPro"/>
</dbReference>
<evidence type="ECO:0000256" key="3">
    <source>
        <dbReference type="ARBA" id="ARBA00022723"/>
    </source>
</evidence>
<evidence type="ECO:0000256" key="4">
    <source>
        <dbReference type="ARBA" id="ARBA00022833"/>
    </source>
</evidence>
<dbReference type="PANTHER" id="PTHR43350:SF11">
    <property type="entry name" value="ENOYL REDUCTASE (ER) DOMAIN-CONTAINING PROTEIN"/>
    <property type="match status" value="1"/>
</dbReference>
<keyword evidence="3 6" id="KW-0479">Metal-binding</keyword>
<gene>
    <name evidence="8" type="ORF">CAC42_2661</name>
</gene>
<dbReference type="FunFam" id="3.40.50.720:FF:000003">
    <property type="entry name" value="S-(hydroxymethyl)glutathione dehydrogenase"/>
    <property type="match status" value="1"/>
</dbReference>
<dbReference type="InterPro" id="IPR013149">
    <property type="entry name" value="ADH-like_C"/>
</dbReference>
<dbReference type="InterPro" id="IPR020843">
    <property type="entry name" value="ER"/>
</dbReference>
<dbReference type="InParanoid" id="A0A2K1QHH8"/>
<dbReference type="Pfam" id="PF00107">
    <property type="entry name" value="ADH_zinc_N"/>
    <property type="match status" value="1"/>
</dbReference>